<evidence type="ECO:0000313" key="1">
    <source>
        <dbReference type="EMBL" id="KAJ7376187.1"/>
    </source>
</evidence>
<dbReference type="PANTHER" id="PTHR34033">
    <property type="entry name" value="AP-5 COMPLEX SUBUNIT BETA-1"/>
    <property type="match status" value="1"/>
</dbReference>
<dbReference type="GO" id="GO:0030119">
    <property type="term" value="C:AP-type membrane coat adaptor complex"/>
    <property type="evidence" value="ECO:0007669"/>
    <property type="project" value="TreeGrafter"/>
</dbReference>
<dbReference type="GO" id="GO:0005765">
    <property type="term" value="C:lysosomal membrane"/>
    <property type="evidence" value="ECO:0007669"/>
    <property type="project" value="TreeGrafter"/>
</dbReference>
<dbReference type="GO" id="GO:0016197">
    <property type="term" value="P:endosomal transport"/>
    <property type="evidence" value="ECO:0007669"/>
    <property type="project" value="InterPro"/>
</dbReference>
<dbReference type="InterPro" id="IPR038741">
    <property type="entry name" value="AP5B1"/>
</dbReference>
<accession>A0A9W9Z6V7</accession>
<proteinExistence type="predicted"/>
<sequence>MFIHPFKNTHELYSGQTSSIFLHTNTPRVEAVPGSKKEMIPLSHGHSSQIVLSQILVTGTAILISKDVVEMNQDVFVDFVGVLTDVIEMVNNRSNILLRWTACQCLWNWRCHTRAFFMQSLIICMQMCC</sequence>
<comment type="caution">
    <text evidence="1">The sequence shown here is derived from an EMBL/GenBank/DDBJ whole genome shotgun (WGS) entry which is preliminary data.</text>
</comment>
<evidence type="ECO:0000313" key="2">
    <source>
        <dbReference type="Proteomes" id="UP001163046"/>
    </source>
</evidence>
<dbReference type="Proteomes" id="UP001163046">
    <property type="component" value="Unassembled WGS sequence"/>
</dbReference>
<reference evidence="1" key="1">
    <citation type="submission" date="2023-01" db="EMBL/GenBank/DDBJ databases">
        <title>Genome assembly of the deep-sea coral Lophelia pertusa.</title>
        <authorList>
            <person name="Herrera S."/>
            <person name="Cordes E."/>
        </authorList>
    </citation>
    <scope>NUCLEOTIDE SEQUENCE</scope>
    <source>
        <strain evidence="1">USNM1676648</strain>
        <tissue evidence="1">Polyp</tissue>
    </source>
</reference>
<name>A0A9W9Z6V7_9CNID</name>
<dbReference type="AlphaFoldDB" id="A0A9W9Z6V7"/>
<organism evidence="1 2">
    <name type="scientific">Desmophyllum pertusum</name>
    <dbReference type="NCBI Taxonomy" id="174260"/>
    <lineage>
        <taxon>Eukaryota</taxon>
        <taxon>Metazoa</taxon>
        <taxon>Cnidaria</taxon>
        <taxon>Anthozoa</taxon>
        <taxon>Hexacorallia</taxon>
        <taxon>Scleractinia</taxon>
        <taxon>Caryophylliina</taxon>
        <taxon>Caryophylliidae</taxon>
        <taxon>Desmophyllum</taxon>
    </lineage>
</organism>
<dbReference type="OrthoDB" id="646197at2759"/>
<dbReference type="EMBL" id="MU826409">
    <property type="protein sequence ID" value="KAJ7376187.1"/>
    <property type="molecule type" value="Genomic_DNA"/>
</dbReference>
<keyword evidence="2" id="KW-1185">Reference proteome</keyword>
<dbReference type="PANTHER" id="PTHR34033:SF1">
    <property type="entry name" value="AP-5 COMPLEX SUBUNIT BETA-1"/>
    <property type="match status" value="1"/>
</dbReference>
<gene>
    <name evidence="1" type="primary">AP5B1_4</name>
    <name evidence="1" type="ORF">OS493_036301</name>
</gene>
<protein>
    <submittedName>
        <fullName evidence="1">Endosomal transport</fullName>
    </submittedName>
</protein>